<gene>
    <name evidence="2" type="ORF">FHS31_000849</name>
</gene>
<organism evidence="2 3">
    <name type="scientific">Sphingomonas vulcanisoli</name>
    <dbReference type="NCBI Taxonomy" id="1658060"/>
    <lineage>
        <taxon>Bacteria</taxon>
        <taxon>Pseudomonadati</taxon>
        <taxon>Pseudomonadota</taxon>
        <taxon>Alphaproteobacteria</taxon>
        <taxon>Sphingomonadales</taxon>
        <taxon>Sphingomonadaceae</taxon>
        <taxon>Sphingomonas</taxon>
    </lineage>
</organism>
<reference evidence="2 3" key="1">
    <citation type="submission" date="2020-03" db="EMBL/GenBank/DDBJ databases">
        <title>Genomic Encyclopedia of Type Strains, Phase III (KMG-III): the genomes of soil and plant-associated and newly described type strains.</title>
        <authorList>
            <person name="Whitman W."/>
        </authorList>
    </citation>
    <scope>NUCLEOTIDE SEQUENCE [LARGE SCALE GENOMIC DNA]</scope>
    <source>
        <strain evidence="2 3">CECT 8804</strain>
    </source>
</reference>
<sequence>MDDVAHSENIRTEEDGSRSLIVDGSVVATVAADATQADLTAAIRANFPSQSLANRKERMLADLAALRWTKMQTCAFGSRSSIDASDTTASRIAETVVLLQATGQGSATIQWKFGVGDFQTMTLTDLVGYGGTIAAHWQLCFANEETLDTRINGAEDHIALDDIDITTGWPA</sequence>
<dbReference type="InterPro" id="IPR025484">
    <property type="entry name" value="DUF4376"/>
</dbReference>
<proteinExistence type="predicted"/>
<feature type="domain" description="DUF4376" evidence="1">
    <location>
        <begin position="55"/>
        <end position="162"/>
    </location>
</feature>
<name>A0ABX0TNZ9_9SPHN</name>
<dbReference type="EMBL" id="JAAOZC010000002">
    <property type="protein sequence ID" value="NIJ07253.1"/>
    <property type="molecule type" value="Genomic_DNA"/>
</dbReference>
<comment type="caution">
    <text evidence="2">The sequence shown here is derived from an EMBL/GenBank/DDBJ whole genome shotgun (WGS) entry which is preliminary data.</text>
</comment>
<keyword evidence="3" id="KW-1185">Reference proteome</keyword>
<dbReference type="Pfam" id="PF14301">
    <property type="entry name" value="DUF4376"/>
    <property type="match status" value="1"/>
</dbReference>
<evidence type="ECO:0000259" key="1">
    <source>
        <dbReference type="Pfam" id="PF14301"/>
    </source>
</evidence>
<evidence type="ECO:0000313" key="2">
    <source>
        <dbReference type="EMBL" id="NIJ07253.1"/>
    </source>
</evidence>
<evidence type="ECO:0000313" key="3">
    <source>
        <dbReference type="Proteomes" id="UP000727456"/>
    </source>
</evidence>
<dbReference type="Proteomes" id="UP000727456">
    <property type="component" value="Unassembled WGS sequence"/>
</dbReference>
<dbReference type="RefSeq" id="WP_167072134.1">
    <property type="nucleotide sequence ID" value="NZ_JAAOZC010000002.1"/>
</dbReference>
<protein>
    <recommendedName>
        <fullName evidence="1">DUF4376 domain-containing protein</fullName>
    </recommendedName>
</protein>
<accession>A0ABX0TNZ9</accession>